<name>A0A917J5N5_9SPHI</name>
<dbReference type="EMBL" id="BMDO01000001">
    <property type="protein sequence ID" value="GGI48976.1"/>
    <property type="molecule type" value="Genomic_DNA"/>
</dbReference>
<sequence>MAIVAITQHASAQYSADAIRFSGTQPGSTSRIKALGNANVSVGGDLTSIGGNPAGLGFFTKSELSITPEFNMNKTNSVYLGQGTNSSRNDGNFNNASVVFYGKLNKAPGEDKSKGWLSVNFGANYSRTNNFYQNTSYGGVNPSSSIADYYAVLGNKALDDGFSLGGYLEGWAEAQKLIYLTNGRYEATTTLEGTQSKNIVSTGGQSDLNFSFGANYSNKFYIGAGFGITSLRYNSTSNFVEDNYQYIGVNKDFVSTYTLDQATRGNGFNGRLGVIYKPVEMVRVGATFTTPTWYTIDDSSSEGLATKYSNERTQSDGSNYPLTYRLRTPYKVAGGISVFAGKLGFITGDIEYVDYASTKLSQSSDYDFDFSGDNADIKSFYKGAVNARFGAEARLTPNFMLRGGYGILGSPVRNADSDANTKTISGGVGYRFANYYIDATYMHVQAKYGQYPYEIGELSPLASIKNTNNNVFVTLGLRF</sequence>
<protein>
    <submittedName>
        <fullName evidence="1">Transporter</fullName>
    </submittedName>
</protein>
<evidence type="ECO:0000313" key="2">
    <source>
        <dbReference type="Proteomes" id="UP000662074"/>
    </source>
</evidence>
<proteinExistence type="predicted"/>
<dbReference type="Proteomes" id="UP000662074">
    <property type="component" value="Unassembled WGS sequence"/>
</dbReference>
<gene>
    <name evidence="1" type="ORF">GCM10011425_01880</name>
</gene>
<reference evidence="1" key="2">
    <citation type="submission" date="2020-09" db="EMBL/GenBank/DDBJ databases">
        <authorList>
            <person name="Sun Q."/>
            <person name="Sedlacek I."/>
        </authorList>
    </citation>
    <scope>NUCLEOTIDE SEQUENCE</scope>
    <source>
        <strain evidence="1">CCM 8711</strain>
    </source>
</reference>
<keyword evidence="2" id="KW-1185">Reference proteome</keyword>
<dbReference type="AlphaFoldDB" id="A0A917J5N5"/>
<comment type="caution">
    <text evidence="1">The sequence shown here is derived from an EMBL/GenBank/DDBJ whole genome shotgun (WGS) entry which is preliminary data.</text>
</comment>
<accession>A0A917J5N5</accession>
<dbReference type="SUPFAM" id="SSF56935">
    <property type="entry name" value="Porins"/>
    <property type="match status" value="1"/>
</dbReference>
<dbReference type="Gene3D" id="2.40.160.60">
    <property type="entry name" value="Outer membrane protein transport protein (OMPP1/FadL/TodX)"/>
    <property type="match status" value="1"/>
</dbReference>
<evidence type="ECO:0000313" key="1">
    <source>
        <dbReference type="EMBL" id="GGI48976.1"/>
    </source>
</evidence>
<reference evidence="1" key="1">
    <citation type="journal article" date="2014" name="Int. J. Syst. Evol. Microbiol.">
        <title>Complete genome sequence of Corynebacterium casei LMG S-19264T (=DSM 44701T), isolated from a smear-ripened cheese.</title>
        <authorList>
            <consortium name="US DOE Joint Genome Institute (JGI-PGF)"/>
            <person name="Walter F."/>
            <person name="Albersmeier A."/>
            <person name="Kalinowski J."/>
            <person name="Ruckert C."/>
        </authorList>
    </citation>
    <scope>NUCLEOTIDE SEQUENCE</scope>
    <source>
        <strain evidence="1">CCM 8711</strain>
    </source>
</reference>
<organism evidence="1 2">
    <name type="scientific">Mucilaginibacter galii</name>
    <dbReference type="NCBI Taxonomy" id="2005073"/>
    <lineage>
        <taxon>Bacteria</taxon>
        <taxon>Pseudomonadati</taxon>
        <taxon>Bacteroidota</taxon>
        <taxon>Sphingobacteriia</taxon>
        <taxon>Sphingobacteriales</taxon>
        <taxon>Sphingobacteriaceae</taxon>
        <taxon>Mucilaginibacter</taxon>
    </lineage>
</organism>